<dbReference type="InterPro" id="IPR006935">
    <property type="entry name" value="Helicase/UvrB_N"/>
</dbReference>
<keyword evidence="8 12" id="KW-0267">Excision nuclease</keyword>
<dbReference type="GO" id="GO:0003677">
    <property type="term" value="F:DNA binding"/>
    <property type="evidence" value="ECO:0007669"/>
    <property type="project" value="InterPro"/>
</dbReference>
<accession>A0A9D9D9F5</accession>
<dbReference type="Pfam" id="PF04851">
    <property type="entry name" value="ResIII"/>
    <property type="match status" value="1"/>
</dbReference>
<evidence type="ECO:0000256" key="8">
    <source>
        <dbReference type="ARBA" id="ARBA00022881"/>
    </source>
</evidence>
<comment type="subcellular location">
    <subcellularLocation>
        <location evidence="1 12">Cytoplasm</location>
    </subcellularLocation>
</comment>
<dbReference type="Gene3D" id="4.10.860.10">
    <property type="entry name" value="UVR domain"/>
    <property type="match status" value="1"/>
</dbReference>
<reference evidence="17" key="1">
    <citation type="submission" date="2020-10" db="EMBL/GenBank/DDBJ databases">
        <authorList>
            <person name="Gilroy R."/>
        </authorList>
    </citation>
    <scope>NUCLEOTIDE SEQUENCE</scope>
    <source>
        <strain evidence="17">1748</strain>
    </source>
</reference>
<feature type="non-terminal residue" evidence="17">
    <location>
        <position position="1"/>
    </location>
</feature>
<proteinExistence type="inferred from homology"/>
<keyword evidence="12" id="KW-0742">SOS response</keyword>
<keyword evidence="13" id="KW-0175">Coiled coil</keyword>
<evidence type="ECO:0000256" key="4">
    <source>
        <dbReference type="ARBA" id="ARBA00022741"/>
    </source>
</evidence>
<evidence type="ECO:0000256" key="12">
    <source>
        <dbReference type="RuleBase" id="RU003587"/>
    </source>
</evidence>
<evidence type="ECO:0000256" key="2">
    <source>
        <dbReference type="ARBA" id="ARBA00008533"/>
    </source>
</evidence>
<dbReference type="InterPro" id="IPR004807">
    <property type="entry name" value="UvrB"/>
</dbReference>
<dbReference type="NCBIfam" id="NF003673">
    <property type="entry name" value="PRK05298.1"/>
    <property type="match status" value="1"/>
</dbReference>
<keyword evidence="9 12" id="KW-0234">DNA repair</keyword>
<evidence type="ECO:0000259" key="15">
    <source>
        <dbReference type="PROSITE" id="PS51192"/>
    </source>
</evidence>
<feature type="domain" description="Helicase ATP-binding" evidence="15">
    <location>
        <begin position="2"/>
        <end position="156"/>
    </location>
</feature>
<dbReference type="AlphaFoldDB" id="A0A9D9D9F5"/>
<dbReference type="CDD" id="cd17916">
    <property type="entry name" value="DEXHc_UvrB"/>
    <property type="match status" value="1"/>
</dbReference>
<dbReference type="GO" id="GO:0016887">
    <property type="term" value="F:ATP hydrolysis activity"/>
    <property type="evidence" value="ECO:0007669"/>
    <property type="project" value="InterPro"/>
</dbReference>
<dbReference type="GO" id="GO:0009432">
    <property type="term" value="P:SOS response"/>
    <property type="evidence" value="ECO:0007669"/>
    <property type="project" value="UniProtKB-KW"/>
</dbReference>
<dbReference type="PROSITE" id="PS50151">
    <property type="entry name" value="UVR"/>
    <property type="match status" value="1"/>
</dbReference>
<evidence type="ECO:0000256" key="5">
    <source>
        <dbReference type="ARBA" id="ARBA00022763"/>
    </source>
</evidence>
<dbReference type="EMBL" id="JADING010000006">
    <property type="protein sequence ID" value="MBO8413896.1"/>
    <property type="molecule type" value="Genomic_DNA"/>
</dbReference>
<evidence type="ECO:0000256" key="13">
    <source>
        <dbReference type="SAM" id="Coils"/>
    </source>
</evidence>
<keyword evidence="7" id="KW-0067">ATP-binding</keyword>
<dbReference type="InterPro" id="IPR024759">
    <property type="entry name" value="UvrB_YAD/RRR_dom"/>
</dbReference>
<dbReference type="InterPro" id="IPR001943">
    <property type="entry name" value="UVR_dom"/>
</dbReference>
<dbReference type="Pfam" id="PF12344">
    <property type="entry name" value="UvrB"/>
    <property type="match status" value="1"/>
</dbReference>
<dbReference type="InterPro" id="IPR001650">
    <property type="entry name" value="Helicase_C-like"/>
</dbReference>
<dbReference type="SMART" id="SM00490">
    <property type="entry name" value="HELICc"/>
    <property type="match status" value="1"/>
</dbReference>
<dbReference type="Pfam" id="PF17757">
    <property type="entry name" value="UvrB_inter"/>
    <property type="match status" value="1"/>
</dbReference>
<dbReference type="SUPFAM" id="SSF52540">
    <property type="entry name" value="P-loop containing nucleoside triphosphate hydrolases"/>
    <property type="match status" value="2"/>
</dbReference>
<dbReference type="InterPro" id="IPR014001">
    <property type="entry name" value="Helicase_ATP-bd"/>
</dbReference>
<organism evidence="17 18">
    <name type="scientific">Candidatus Scatoplasma merdavium</name>
    <dbReference type="NCBI Taxonomy" id="2840932"/>
    <lineage>
        <taxon>Bacteria</taxon>
        <taxon>Bacillati</taxon>
        <taxon>Bacillota</taxon>
        <taxon>Bacilli</taxon>
        <taxon>Bacillales</taxon>
        <taxon>Candidatus Scatoplasma</taxon>
    </lineage>
</organism>
<dbReference type="GO" id="GO:0009380">
    <property type="term" value="C:excinuclease repair complex"/>
    <property type="evidence" value="ECO:0007669"/>
    <property type="project" value="InterPro"/>
</dbReference>
<evidence type="ECO:0000256" key="10">
    <source>
        <dbReference type="ARBA" id="ARBA00026033"/>
    </source>
</evidence>
<dbReference type="InterPro" id="IPR041471">
    <property type="entry name" value="UvrB_inter"/>
</dbReference>
<evidence type="ECO:0000256" key="1">
    <source>
        <dbReference type="ARBA" id="ARBA00004496"/>
    </source>
</evidence>
<dbReference type="PROSITE" id="PS51194">
    <property type="entry name" value="HELICASE_CTER"/>
    <property type="match status" value="1"/>
</dbReference>
<keyword evidence="5 12" id="KW-0227">DNA damage</keyword>
<feature type="coiled-coil region" evidence="13">
    <location>
        <begin position="594"/>
        <end position="621"/>
    </location>
</feature>
<dbReference type="Gene3D" id="3.40.50.300">
    <property type="entry name" value="P-loop containing nucleotide triphosphate hydrolases"/>
    <property type="match status" value="3"/>
</dbReference>
<dbReference type="GO" id="GO:0004518">
    <property type="term" value="F:nuclease activity"/>
    <property type="evidence" value="ECO:0007669"/>
    <property type="project" value="UniProtKB-KW"/>
</dbReference>
<protein>
    <recommendedName>
        <fullName evidence="11 12">UvrABC system protein B</fullName>
    </recommendedName>
</protein>
<evidence type="ECO:0000259" key="14">
    <source>
        <dbReference type="PROSITE" id="PS50151"/>
    </source>
</evidence>
<dbReference type="GO" id="GO:0006289">
    <property type="term" value="P:nucleotide-excision repair"/>
    <property type="evidence" value="ECO:0007669"/>
    <property type="project" value="InterPro"/>
</dbReference>
<dbReference type="InterPro" id="IPR036876">
    <property type="entry name" value="UVR_dom_sf"/>
</dbReference>
<dbReference type="GO" id="GO:0005524">
    <property type="term" value="F:ATP binding"/>
    <property type="evidence" value="ECO:0007669"/>
    <property type="project" value="UniProtKB-KW"/>
</dbReference>
<evidence type="ECO:0000259" key="16">
    <source>
        <dbReference type="PROSITE" id="PS51194"/>
    </source>
</evidence>
<feature type="domain" description="Helicase C-terminal" evidence="16">
    <location>
        <begin position="409"/>
        <end position="571"/>
    </location>
</feature>
<comment type="similarity">
    <text evidence="2 12">Belongs to the UvrB family.</text>
</comment>
<evidence type="ECO:0000313" key="17">
    <source>
        <dbReference type="EMBL" id="MBO8413896.1"/>
    </source>
</evidence>
<evidence type="ECO:0000256" key="3">
    <source>
        <dbReference type="ARBA" id="ARBA00022490"/>
    </source>
</evidence>
<dbReference type="PANTHER" id="PTHR24029:SF0">
    <property type="entry name" value="UVRABC SYSTEM PROTEIN B"/>
    <property type="match status" value="1"/>
</dbReference>
<comment type="caution">
    <text evidence="17">The sequence shown here is derived from an EMBL/GenBank/DDBJ whole genome shotgun (WGS) entry which is preliminary data.</text>
</comment>
<dbReference type="PROSITE" id="PS51192">
    <property type="entry name" value="HELICASE_ATP_BIND_1"/>
    <property type="match status" value="1"/>
</dbReference>
<dbReference type="Pfam" id="PF00271">
    <property type="entry name" value="Helicase_C"/>
    <property type="match status" value="1"/>
</dbReference>
<comment type="subunit">
    <text evidence="10 12">Forms a heterotetramer with UvrA during the search for lesions. Interacts with UvrC in an incision complex.</text>
</comment>
<keyword evidence="4" id="KW-0547">Nucleotide-binding</keyword>
<dbReference type="SMART" id="SM00487">
    <property type="entry name" value="DEXDc"/>
    <property type="match status" value="1"/>
</dbReference>
<evidence type="ECO:0000256" key="9">
    <source>
        <dbReference type="ARBA" id="ARBA00023204"/>
    </source>
</evidence>
<dbReference type="SUPFAM" id="SSF46600">
    <property type="entry name" value="C-terminal UvrC-binding domain of UvrB"/>
    <property type="match status" value="1"/>
</dbReference>
<sequence>VKGLDSGKKIQVLLGATGTGKTFTMANIIEKSQRPALVLVHNKTLAGQLYAEFKELFPHNRVEYFISNFDFYRPEAYLPKSDTYIEKEAVINDELELMRSSAVNSILSRKDTICVCSVASIYGLTDPDEYSGLSTAFRVGEKIDLRSVQARLVDAQYKRNNLSLSAGSFRLKGDMLEIAPFNLGDDVIRIYFDDEGTVEEIIQVKMTTGEFVSSLEYILIFPADEHASSYARIKLACKTIREELKDRLAYFHSEGKLLEEERLDQRTRMDIESLEEFGMCRGIENYSRHIEQREPGSTPFCLLDYLTDDYIIFIDESHATLPQIRGMYLGDRARKQVLVDYGFRLPSALDNRPLKFEEFYSKARQIICTSATPGDFEIEEANGISAEQIIRPTGLVDPRIEVRSNKANPVYDLLEEIKKRSEVNQRALICTLTIKDAENLTDFFKRNGIKAAYLQHEIKTIERTEIIYKLRKGDYDCVVGINLLREGLDIPEVSLIAILDADKEGFLRSSRSLIQIVGRAARNSEGLVIMYADSITKSMKETIDETERRRNIQIKYNKENNIVPKTIIKPLVEPVRLVSKKNPELIKNKGKLTKNETLQLIKELEKAMKKAASELDFEKAVTYRDEIFELKASLE</sequence>
<dbReference type="NCBIfam" id="TIGR00631">
    <property type="entry name" value="uvrb"/>
    <property type="match status" value="1"/>
</dbReference>
<name>A0A9D9D9F5_9BACL</name>
<gene>
    <name evidence="17" type="primary">uvrB</name>
    <name evidence="17" type="ORF">IAC78_00220</name>
</gene>
<dbReference type="Pfam" id="PF02151">
    <property type="entry name" value="UVR"/>
    <property type="match status" value="1"/>
</dbReference>
<keyword evidence="3" id="KW-0963">Cytoplasm</keyword>
<dbReference type="PANTHER" id="PTHR24029">
    <property type="entry name" value="UVRABC SYSTEM PROTEIN B"/>
    <property type="match status" value="1"/>
</dbReference>
<evidence type="ECO:0000256" key="6">
    <source>
        <dbReference type="ARBA" id="ARBA00022769"/>
    </source>
</evidence>
<dbReference type="GO" id="GO:0005737">
    <property type="term" value="C:cytoplasm"/>
    <property type="evidence" value="ECO:0007669"/>
    <property type="project" value="UniProtKB-SubCell"/>
</dbReference>
<evidence type="ECO:0000313" key="18">
    <source>
        <dbReference type="Proteomes" id="UP000823629"/>
    </source>
</evidence>
<dbReference type="InterPro" id="IPR027417">
    <property type="entry name" value="P-loop_NTPase"/>
</dbReference>
<keyword evidence="6 12" id="KW-0228">DNA excision</keyword>
<evidence type="ECO:0000256" key="7">
    <source>
        <dbReference type="ARBA" id="ARBA00022840"/>
    </source>
</evidence>
<dbReference type="Proteomes" id="UP000823629">
    <property type="component" value="Unassembled WGS sequence"/>
</dbReference>
<feature type="domain" description="UVR" evidence="14">
    <location>
        <begin position="598"/>
        <end position="633"/>
    </location>
</feature>
<evidence type="ECO:0000256" key="11">
    <source>
        <dbReference type="ARBA" id="ARBA00029504"/>
    </source>
</evidence>
<reference evidence="17" key="2">
    <citation type="journal article" date="2021" name="PeerJ">
        <title>Extensive microbial diversity within the chicken gut microbiome revealed by metagenomics and culture.</title>
        <authorList>
            <person name="Gilroy R."/>
            <person name="Ravi A."/>
            <person name="Getino M."/>
            <person name="Pursley I."/>
            <person name="Horton D.L."/>
            <person name="Alikhan N.F."/>
            <person name="Baker D."/>
            <person name="Gharbi K."/>
            <person name="Hall N."/>
            <person name="Watson M."/>
            <person name="Adriaenssens E.M."/>
            <person name="Foster-Nyarko E."/>
            <person name="Jarju S."/>
            <person name="Secka A."/>
            <person name="Antonio M."/>
            <person name="Oren A."/>
            <person name="Chaudhuri R.R."/>
            <person name="La Ragione R."/>
            <person name="Hildebrand F."/>
            <person name="Pallen M.J."/>
        </authorList>
    </citation>
    <scope>NUCLEOTIDE SEQUENCE</scope>
    <source>
        <strain evidence="17">1748</strain>
    </source>
</reference>